<organism evidence="2 3">
    <name type="scientific">Nonomuraea endophytica</name>
    <dbReference type="NCBI Taxonomy" id="714136"/>
    <lineage>
        <taxon>Bacteria</taxon>
        <taxon>Bacillati</taxon>
        <taxon>Actinomycetota</taxon>
        <taxon>Actinomycetes</taxon>
        <taxon>Streptosporangiales</taxon>
        <taxon>Streptosporangiaceae</taxon>
        <taxon>Nonomuraea</taxon>
    </lineage>
</organism>
<evidence type="ECO:0000256" key="1">
    <source>
        <dbReference type="SAM" id="MobiDB-lite"/>
    </source>
</evidence>
<dbReference type="AlphaFoldDB" id="A0A7W7ZXF4"/>
<keyword evidence="3" id="KW-1185">Reference proteome</keyword>
<proteinExistence type="predicted"/>
<reference evidence="2 3" key="1">
    <citation type="submission" date="2020-08" db="EMBL/GenBank/DDBJ databases">
        <title>Genomic Encyclopedia of Type Strains, Phase IV (KMG-IV): sequencing the most valuable type-strain genomes for metagenomic binning, comparative biology and taxonomic classification.</title>
        <authorList>
            <person name="Goeker M."/>
        </authorList>
    </citation>
    <scope>NUCLEOTIDE SEQUENCE [LARGE SCALE GENOMIC DNA]</scope>
    <source>
        <strain evidence="2 3">DSM 45385</strain>
    </source>
</reference>
<comment type="caution">
    <text evidence="2">The sequence shown here is derived from an EMBL/GenBank/DDBJ whole genome shotgun (WGS) entry which is preliminary data.</text>
</comment>
<sequence>MDIRPRTPHLPLTACGHGRSSGNVAVPDTCNNTREAVCRKDTKRK</sequence>
<accession>A0A7W7ZXF4</accession>
<gene>
    <name evidence="2" type="ORF">HNR40_001029</name>
</gene>
<dbReference type="Proteomes" id="UP000568380">
    <property type="component" value="Unassembled WGS sequence"/>
</dbReference>
<evidence type="ECO:0000313" key="2">
    <source>
        <dbReference type="EMBL" id="MBB5075583.1"/>
    </source>
</evidence>
<feature type="region of interest" description="Disordered" evidence="1">
    <location>
        <begin position="1"/>
        <end position="26"/>
    </location>
</feature>
<evidence type="ECO:0000313" key="3">
    <source>
        <dbReference type="Proteomes" id="UP000568380"/>
    </source>
</evidence>
<name>A0A7W7ZXF4_9ACTN</name>
<dbReference type="EMBL" id="JACHIN010000001">
    <property type="protein sequence ID" value="MBB5075583.1"/>
    <property type="molecule type" value="Genomic_DNA"/>
</dbReference>
<protein>
    <submittedName>
        <fullName evidence="2">Uncharacterized protein</fullName>
    </submittedName>
</protein>